<dbReference type="RefSeq" id="WP_157898893.1">
    <property type="nucleotide sequence ID" value="NZ_CP015136.1"/>
</dbReference>
<accession>A0A143PJQ5</accession>
<reference evidence="2 3" key="1">
    <citation type="journal article" date="2016" name="Genome Announc.">
        <title>First Complete Genome Sequence of a Subdivision 6 Acidobacterium Strain.</title>
        <authorList>
            <person name="Huang S."/>
            <person name="Vieira S."/>
            <person name="Bunk B."/>
            <person name="Riedel T."/>
            <person name="Sproer C."/>
            <person name="Overmann J."/>
        </authorList>
    </citation>
    <scope>NUCLEOTIDE SEQUENCE [LARGE SCALE GENOMIC DNA]</scope>
    <source>
        <strain evidence="3">DSM 100886 HEG_-6_39</strain>
    </source>
</reference>
<dbReference type="Proteomes" id="UP000076079">
    <property type="component" value="Chromosome"/>
</dbReference>
<dbReference type="AlphaFoldDB" id="A0A143PJQ5"/>
<protein>
    <submittedName>
        <fullName evidence="2">Uncharacterized protein</fullName>
    </submittedName>
</protein>
<dbReference type="EMBL" id="CP015136">
    <property type="protein sequence ID" value="AMY08480.1"/>
    <property type="molecule type" value="Genomic_DNA"/>
</dbReference>
<sequence precursor="true">MRSYSCARVALAAAVSSLVFVALPARAQPPAEARLAADVVAELVAAPDVPGARARLREHFLAVAADYDARVRQHRAMAEAYRRTPTGSESKRPASPETAVHCDRLADRAAEAATEARELATAYAGSTPVARTVVHPTNQTARPAASSADLLDAAQLRRLVEASGQLSRMNVSSVTTVR</sequence>
<reference evidence="3" key="2">
    <citation type="submission" date="2016-04" db="EMBL/GenBank/DDBJ databases">
        <title>First Complete Genome Sequence of a Subdivision 6 Acidobacterium.</title>
        <authorList>
            <person name="Huang S."/>
            <person name="Vieira S."/>
            <person name="Bunk B."/>
            <person name="Riedel T."/>
            <person name="Sproeer C."/>
            <person name="Overmann J."/>
        </authorList>
    </citation>
    <scope>NUCLEOTIDE SEQUENCE [LARGE SCALE GENOMIC DNA]</scope>
    <source>
        <strain evidence="3">DSM 100886 HEG_-6_39</strain>
    </source>
</reference>
<feature type="chain" id="PRO_5007511556" evidence="1">
    <location>
        <begin position="28"/>
        <end position="178"/>
    </location>
</feature>
<evidence type="ECO:0000313" key="3">
    <source>
        <dbReference type="Proteomes" id="UP000076079"/>
    </source>
</evidence>
<keyword evidence="1" id="KW-0732">Signal</keyword>
<dbReference type="KEGG" id="abac:LuPra_01680"/>
<evidence type="ECO:0000256" key="1">
    <source>
        <dbReference type="SAM" id="SignalP"/>
    </source>
</evidence>
<dbReference type="STRING" id="1855912.LuPra_01680"/>
<evidence type="ECO:0000313" key="2">
    <source>
        <dbReference type="EMBL" id="AMY08480.1"/>
    </source>
</evidence>
<proteinExistence type="predicted"/>
<organism evidence="2 3">
    <name type="scientific">Luteitalea pratensis</name>
    <dbReference type="NCBI Taxonomy" id="1855912"/>
    <lineage>
        <taxon>Bacteria</taxon>
        <taxon>Pseudomonadati</taxon>
        <taxon>Acidobacteriota</taxon>
        <taxon>Vicinamibacteria</taxon>
        <taxon>Vicinamibacterales</taxon>
        <taxon>Vicinamibacteraceae</taxon>
        <taxon>Luteitalea</taxon>
    </lineage>
</organism>
<gene>
    <name evidence="2" type="ORF">LuPra_01680</name>
</gene>
<keyword evidence="3" id="KW-1185">Reference proteome</keyword>
<feature type="signal peptide" evidence="1">
    <location>
        <begin position="1"/>
        <end position="27"/>
    </location>
</feature>
<name>A0A143PJQ5_LUTPR</name>